<dbReference type="Proteomes" id="UP000222366">
    <property type="component" value="Unassembled WGS sequence"/>
</dbReference>
<evidence type="ECO:0000313" key="2">
    <source>
        <dbReference type="EMBL" id="PHM65684.1"/>
    </source>
</evidence>
<dbReference type="AlphaFoldDB" id="A0A2D0KQH5"/>
<dbReference type="Pfam" id="PF03245">
    <property type="entry name" value="Phage_lysis"/>
    <property type="match status" value="1"/>
</dbReference>
<reference evidence="2 3" key="1">
    <citation type="journal article" date="2017" name="Nat. Microbiol.">
        <title>Natural product diversity associated with the nematode symbionts Photorhabdus and Xenorhabdus.</title>
        <authorList>
            <person name="Tobias N.J."/>
            <person name="Wolff H."/>
            <person name="Djahanschiri B."/>
            <person name="Grundmann F."/>
            <person name="Kronenwerth M."/>
            <person name="Shi Y.M."/>
            <person name="Simonyi S."/>
            <person name="Grun P."/>
            <person name="Shapiro-Ilan D."/>
            <person name="Pidot S.J."/>
            <person name="Stinear T.P."/>
            <person name="Ebersberger I."/>
            <person name="Bode H.B."/>
        </authorList>
    </citation>
    <scope>NUCLEOTIDE SEQUENCE [LARGE SCALE GENOMIC DNA]</scope>
    <source>
        <strain evidence="2 3">DSM 17904</strain>
    </source>
</reference>
<proteinExistence type="predicted"/>
<organism evidence="2 3">
    <name type="scientific">Xenorhabdus stockiae</name>
    <dbReference type="NCBI Taxonomy" id="351614"/>
    <lineage>
        <taxon>Bacteria</taxon>
        <taxon>Pseudomonadati</taxon>
        <taxon>Pseudomonadota</taxon>
        <taxon>Gammaproteobacteria</taxon>
        <taxon>Enterobacterales</taxon>
        <taxon>Morganellaceae</taxon>
        <taxon>Xenorhabdus</taxon>
    </lineage>
</organism>
<feature type="transmembrane region" description="Helical" evidence="1">
    <location>
        <begin position="6"/>
        <end position="24"/>
    </location>
</feature>
<protein>
    <submittedName>
        <fullName evidence="2">Lysis protein</fullName>
    </submittedName>
</protein>
<dbReference type="InterPro" id="IPR004929">
    <property type="entry name" value="I-spanin"/>
</dbReference>
<dbReference type="GO" id="GO:0044659">
    <property type="term" value="P:viral release from host cell by cytolysis"/>
    <property type="evidence" value="ECO:0007669"/>
    <property type="project" value="InterPro"/>
</dbReference>
<sequence length="149" mass="16801">MNLKYQIYSLIGIVLLGAVCRFYIDRSLALGKENKQLHQSLSEQLVINTKQQVRIKQLAEQDAQRLQALTHAKTEIDRLHTASLAHPERVYIKAQCPAPETVATAGMADAARARPTDTAVRNYWLLRERIAITGQMIAGLQDYIQTQCQ</sequence>
<keyword evidence="1" id="KW-0472">Membrane</keyword>
<comment type="caution">
    <text evidence="2">The sequence shown here is derived from an EMBL/GenBank/DDBJ whole genome shotgun (WGS) entry which is preliminary data.</text>
</comment>
<dbReference type="EMBL" id="NJAJ01000014">
    <property type="protein sequence ID" value="PHM65684.1"/>
    <property type="molecule type" value="Genomic_DNA"/>
</dbReference>
<gene>
    <name evidence="2" type="ORF">Xsto_01836</name>
</gene>
<accession>A0A2D0KQH5</accession>
<evidence type="ECO:0000256" key="1">
    <source>
        <dbReference type="SAM" id="Phobius"/>
    </source>
</evidence>
<keyword evidence="1" id="KW-0812">Transmembrane</keyword>
<dbReference type="RefSeq" id="WP_099124835.1">
    <property type="nucleotide sequence ID" value="NZ_CAWNRH010000046.1"/>
</dbReference>
<name>A0A2D0KQH5_9GAMM</name>
<evidence type="ECO:0000313" key="3">
    <source>
        <dbReference type="Proteomes" id="UP000222366"/>
    </source>
</evidence>
<keyword evidence="1" id="KW-1133">Transmembrane helix</keyword>
<keyword evidence="3" id="KW-1185">Reference proteome</keyword>